<protein>
    <submittedName>
        <fullName evidence="1">Uncharacterized protein</fullName>
    </submittedName>
</protein>
<organism evidence="1 4">
    <name type="scientific">Phytophthora cactorum</name>
    <dbReference type="NCBI Taxonomy" id="29920"/>
    <lineage>
        <taxon>Eukaryota</taxon>
        <taxon>Sar</taxon>
        <taxon>Stramenopiles</taxon>
        <taxon>Oomycota</taxon>
        <taxon>Peronosporomycetes</taxon>
        <taxon>Peronosporales</taxon>
        <taxon>Peronosporaceae</taxon>
        <taxon>Phytophthora</taxon>
    </lineage>
</organism>
<evidence type="ECO:0000313" key="4">
    <source>
        <dbReference type="Proteomes" id="UP000774804"/>
    </source>
</evidence>
<sequence>MTTRVEMVGMMDATGCTSVVNTKDEVTPSVGSQVEVRTGGELC</sequence>
<dbReference type="EMBL" id="RCMI01000099">
    <property type="protein sequence ID" value="KAG2934931.1"/>
    <property type="molecule type" value="Genomic_DNA"/>
</dbReference>
<dbReference type="Proteomes" id="UP000774804">
    <property type="component" value="Unassembled WGS sequence"/>
</dbReference>
<proteinExistence type="predicted"/>
<dbReference type="AlphaFoldDB" id="A0A8T1D0Y5"/>
<dbReference type="EMBL" id="RCMK01000107">
    <property type="protein sequence ID" value="KAG2948610.1"/>
    <property type="molecule type" value="Genomic_DNA"/>
</dbReference>
<evidence type="ECO:0000313" key="3">
    <source>
        <dbReference type="EMBL" id="KAG3226609.1"/>
    </source>
</evidence>
<evidence type="ECO:0000313" key="2">
    <source>
        <dbReference type="EMBL" id="KAG2948610.1"/>
    </source>
</evidence>
<comment type="caution">
    <text evidence="1">The sequence shown here is derived from an EMBL/GenBank/DDBJ whole genome shotgun (WGS) entry which is preliminary data.</text>
</comment>
<name>A0A8T1D0Y5_9STRA</name>
<accession>A0A8T1D0Y5</accession>
<evidence type="ECO:0000313" key="1">
    <source>
        <dbReference type="EMBL" id="KAG2934931.1"/>
    </source>
</evidence>
<dbReference type="EMBL" id="RCMV01000053">
    <property type="protein sequence ID" value="KAG3226609.1"/>
    <property type="molecule type" value="Genomic_DNA"/>
</dbReference>
<reference evidence="1" key="1">
    <citation type="submission" date="2018-10" db="EMBL/GenBank/DDBJ databases">
        <title>Effector identification in a new, highly contiguous assembly of the strawberry crown rot pathogen Phytophthora cactorum.</title>
        <authorList>
            <person name="Armitage A.D."/>
            <person name="Nellist C.F."/>
            <person name="Bates H."/>
            <person name="Vickerstaff R.J."/>
            <person name="Harrison R.J."/>
        </authorList>
    </citation>
    <scope>NUCLEOTIDE SEQUENCE</scope>
    <source>
        <strain evidence="1">4032</strain>
        <strain evidence="2">4040</strain>
        <strain evidence="3">P421</strain>
    </source>
</reference>
<dbReference type="Proteomes" id="UP000760860">
    <property type="component" value="Unassembled WGS sequence"/>
</dbReference>
<gene>
    <name evidence="1" type="ORF">PC115_g4979</name>
    <name evidence="2" type="ORF">PC117_g5888</name>
    <name evidence="3" type="ORF">PC129_g2792</name>
</gene>
<dbReference type="Proteomes" id="UP000736787">
    <property type="component" value="Unassembled WGS sequence"/>
</dbReference>